<dbReference type="SMART" id="SM00256">
    <property type="entry name" value="FBOX"/>
    <property type="match status" value="1"/>
</dbReference>
<dbReference type="InterPro" id="IPR036047">
    <property type="entry name" value="F-box-like_dom_sf"/>
</dbReference>
<dbReference type="Pfam" id="PF00646">
    <property type="entry name" value="F-box"/>
    <property type="match status" value="1"/>
</dbReference>
<gene>
    <name evidence="2" type="ORF">K458DRAFT_305560</name>
</gene>
<protein>
    <recommendedName>
        <fullName evidence="1">F-box domain-containing protein</fullName>
    </recommendedName>
</protein>
<evidence type="ECO:0000313" key="2">
    <source>
        <dbReference type="EMBL" id="KAF2683298.1"/>
    </source>
</evidence>
<dbReference type="Gene3D" id="1.20.1280.50">
    <property type="match status" value="1"/>
</dbReference>
<evidence type="ECO:0000259" key="1">
    <source>
        <dbReference type="PROSITE" id="PS50181"/>
    </source>
</evidence>
<sequence>MPRRATYSTDDEEPLEDKTAALQLHSKRLERQQEKKSKRDGKLDAVLKLTKLPTELLLECLKLLQPGDVLNFSLVNRRFRSLVHANADVIGDSIIKQRYTLLAQCFPLPRLLAHQEPYAQALLLNDGWQSRLGLHTKPYQHVQSPNERLVCTCLTCVMTWNNLCVALDFAHWQGHLDTGEPIPMIPRGHAPAWNRELVTRSASIATAALRNSLWHARILEMHLDSTVRSIRRQAKNKGNKRTHVDMTEEDAALGTDAFLTKPGPPSLEFPYHRDNYYMLEAYLPNRFWKREQERWLYTIAGQHERDVEYLVKRFFNREPEQHQTCRAPVSLP</sequence>
<organism evidence="2 3">
    <name type="scientific">Lentithecium fluviatile CBS 122367</name>
    <dbReference type="NCBI Taxonomy" id="1168545"/>
    <lineage>
        <taxon>Eukaryota</taxon>
        <taxon>Fungi</taxon>
        <taxon>Dikarya</taxon>
        <taxon>Ascomycota</taxon>
        <taxon>Pezizomycotina</taxon>
        <taxon>Dothideomycetes</taxon>
        <taxon>Pleosporomycetidae</taxon>
        <taxon>Pleosporales</taxon>
        <taxon>Massarineae</taxon>
        <taxon>Lentitheciaceae</taxon>
        <taxon>Lentithecium</taxon>
    </lineage>
</organism>
<dbReference type="EMBL" id="MU005584">
    <property type="protein sequence ID" value="KAF2683298.1"/>
    <property type="molecule type" value="Genomic_DNA"/>
</dbReference>
<feature type="domain" description="F-box" evidence="1">
    <location>
        <begin position="46"/>
        <end position="98"/>
    </location>
</feature>
<name>A0A6G1IYU7_9PLEO</name>
<evidence type="ECO:0000313" key="3">
    <source>
        <dbReference type="Proteomes" id="UP000799291"/>
    </source>
</evidence>
<dbReference type="Proteomes" id="UP000799291">
    <property type="component" value="Unassembled WGS sequence"/>
</dbReference>
<dbReference type="AlphaFoldDB" id="A0A6G1IYU7"/>
<accession>A0A6G1IYU7</accession>
<proteinExistence type="predicted"/>
<dbReference type="SUPFAM" id="SSF81383">
    <property type="entry name" value="F-box domain"/>
    <property type="match status" value="1"/>
</dbReference>
<dbReference type="OrthoDB" id="3642468at2759"/>
<keyword evidence="3" id="KW-1185">Reference proteome</keyword>
<dbReference type="InterPro" id="IPR001810">
    <property type="entry name" value="F-box_dom"/>
</dbReference>
<dbReference type="PROSITE" id="PS50181">
    <property type="entry name" value="FBOX"/>
    <property type="match status" value="1"/>
</dbReference>
<reference evidence="2" key="1">
    <citation type="journal article" date="2020" name="Stud. Mycol.">
        <title>101 Dothideomycetes genomes: a test case for predicting lifestyles and emergence of pathogens.</title>
        <authorList>
            <person name="Haridas S."/>
            <person name="Albert R."/>
            <person name="Binder M."/>
            <person name="Bloem J."/>
            <person name="Labutti K."/>
            <person name="Salamov A."/>
            <person name="Andreopoulos B."/>
            <person name="Baker S."/>
            <person name="Barry K."/>
            <person name="Bills G."/>
            <person name="Bluhm B."/>
            <person name="Cannon C."/>
            <person name="Castanera R."/>
            <person name="Culley D."/>
            <person name="Daum C."/>
            <person name="Ezra D."/>
            <person name="Gonzalez J."/>
            <person name="Henrissat B."/>
            <person name="Kuo A."/>
            <person name="Liang C."/>
            <person name="Lipzen A."/>
            <person name="Lutzoni F."/>
            <person name="Magnuson J."/>
            <person name="Mondo S."/>
            <person name="Nolan M."/>
            <person name="Ohm R."/>
            <person name="Pangilinan J."/>
            <person name="Park H.-J."/>
            <person name="Ramirez L."/>
            <person name="Alfaro M."/>
            <person name="Sun H."/>
            <person name="Tritt A."/>
            <person name="Yoshinaga Y."/>
            <person name="Zwiers L.-H."/>
            <person name="Turgeon B."/>
            <person name="Goodwin S."/>
            <person name="Spatafora J."/>
            <person name="Crous P."/>
            <person name="Grigoriev I."/>
        </authorList>
    </citation>
    <scope>NUCLEOTIDE SEQUENCE</scope>
    <source>
        <strain evidence="2">CBS 122367</strain>
    </source>
</reference>